<dbReference type="GO" id="GO:0032259">
    <property type="term" value="P:methylation"/>
    <property type="evidence" value="ECO:0007669"/>
    <property type="project" value="UniProtKB-KW"/>
</dbReference>
<keyword evidence="2" id="KW-0808">Transferase</keyword>
<evidence type="ECO:0000313" key="2">
    <source>
        <dbReference type="EMBL" id="TDD66066.1"/>
    </source>
</evidence>
<organism evidence="2 3">
    <name type="scientific">Actinomadura rubrisoli</name>
    <dbReference type="NCBI Taxonomy" id="2530368"/>
    <lineage>
        <taxon>Bacteria</taxon>
        <taxon>Bacillati</taxon>
        <taxon>Actinomycetota</taxon>
        <taxon>Actinomycetes</taxon>
        <taxon>Streptosporangiales</taxon>
        <taxon>Thermomonosporaceae</taxon>
        <taxon>Actinomadura</taxon>
    </lineage>
</organism>
<feature type="region of interest" description="Disordered" evidence="1">
    <location>
        <begin position="1"/>
        <end position="48"/>
    </location>
</feature>
<dbReference type="OrthoDB" id="3469162at2"/>
<proteinExistence type="predicted"/>
<dbReference type="GO" id="GO:0008168">
    <property type="term" value="F:methyltransferase activity"/>
    <property type="evidence" value="ECO:0007669"/>
    <property type="project" value="UniProtKB-KW"/>
</dbReference>
<dbReference type="SUPFAM" id="SSF53335">
    <property type="entry name" value="S-adenosyl-L-methionine-dependent methyltransferases"/>
    <property type="match status" value="1"/>
</dbReference>
<dbReference type="Pfam" id="PF04672">
    <property type="entry name" value="Methyltransf_19"/>
    <property type="match status" value="1"/>
</dbReference>
<protein>
    <submittedName>
        <fullName evidence="2">SAM-dependent methyltransferase</fullName>
    </submittedName>
</protein>
<feature type="compositionally biased region" description="Low complexity" evidence="1">
    <location>
        <begin position="1"/>
        <end position="23"/>
    </location>
</feature>
<dbReference type="InterPro" id="IPR029063">
    <property type="entry name" value="SAM-dependent_MTases_sf"/>
</dbReference>
<keyword evidence="2" id="KW-0489">Methyltransferase</keyword>
<evidence type="ECO:0000313" key="3">
    <source>
        <dbReference type="Proteomes" id="UP000294513"/>
    </source>
</evidence>
<accession>A0A4R5A536</accession>
<dbReference type="InterPro" id="IPR006764">
    <property type="entry name" value="SAM_dep_MeTrfase_SAV2177_type"/>
</dbReference>
<gene>
    <name evidence="2" type="ORF">E1298_40770</name>
</gene>
<sequence length="348" mass="36123">MRHAARAVAAAGRVPAEPRPGAGSDEDPLGRLRKPPQQERDGHLLVRGGHPGRVAAAVTRGSVLSLRQWAAASPSEEEAAVRAGVGATAPSVARLGDYLLGGKDNYAADRDLAERALAEAPVMSRLVQAERAFLDHAAGRLAEAGLRQFLHLGCGLPVLGPPGAVSGNVAGIVRRTDPSCRVAYVDDDPMVVCHARALLAVDGGTRAICADPREPAALLAHPELRQVIDLERPVGVLLIGVLHFIADDPRGVVHALLDGLPAGSHVAITHMERTPGLDAAARLLREAGVPFTPRSRDEVIAICGDLEMVGPYPANLPVADCTRPAAAVGAAGIIGPMPLVGCIGRKPE</sequence>
<comment type="caution">
    <text evidence="2">The sequence shown here is derived from an EMBL/GenBank/DDBJ whole genome shotgun (WGS) entry which is preliminary data.</text>
</comment>
<keyword evidence="3" id="KW-1185">Reference proteome</keyword>
<dbReference type="AlphaFoldDB" id="A0A4R5A536"/>
<dbReference type="Proteomes" id="UP000294513">
    <property type="component" value="Unassembled WGS sequence"/>
</dbReference>
<reference evidence="2 3" key="1">
    <citation type="submission" date="2019-03" db="EMBL/GenBank/DDBJ databases">
        <title>Draft genome sequences of novel Actinobacteria.</title>
        <authorList>
            <person name="Sahin N."/>
            <person name="Ay H."/>
            <person name="Saygin H."/>
        </authorList>
    </citation>
    <scope>NUCLEOTIDE SEQUENCE [LARGE SCALE GENOMIC DNA]</scope>
    <source>
        <strain evidence="2 3">H3C3</strain>
    </source>
</reference>
<name>A0A4R5A536_9ACTN</name>
<dbReference type="Gene3D" id="3.40.50.150">
    <property type="entry name" value="Vaccinia Virus protein VP39"/>
    <property type="match status" value="1"/>
</dbReference>
<evidence type="ECO:0000256" key="1">
    <source>
        <dbReference type="SAM" id="MobiDB-lite"/>
    </source>
</evidence>
<dbReference type="EMBL" id="SMKU01000395">
    <property type="protein sequence ID" value="TDD66066.1"/>
    <property type="molecule type" value="Genomic_DNA"/>
</dbReference>